<gene>
    <name evidence="5" type="ORF">SAMN04487928_103107</name>
</gene>
<keyword evidence="3" id="KW-0597">Phosphoprotein</keyword>
<dbReference type="Gene3D" id="2.40.50.1020">
    <property type="entry name" value="LytTr DNA-binding domain"/>
    <property type="match status" value="1"/>
</dbReference>
<evidence type="ECO:0000313" key="5">
    <source>
        <dbReference type="EMBL" id="SFP53154.1"/>
    </source>
</evidence>
<dbReference type="InterPro" id="IPR001789">
    <property type="entry name" value="Sig_transdc_resp-reg_receiver"/>
</dbReference>
<dbReference type="InterPro" id="IPR011006">
    <property type="entry name" value="CheY-like_superfamily"/>
</dbReference>
<dbReference type="Gene3D" id="3.40.50.2300">
    <property type="match status" value="1"/>
</dbReference>
<dbReference type="OrthoDB" id="1999086at2"/>
<evidence type="ECO:0000259" key="4">
    <source>
        <dbReference type="PROSITE" id="PS50110"/>
    </source>
</evidence>
<organism evidence="5 6">
    <name type="scientific">Butyrivibrio proteoclasticus</name>
    <dbReference type="NCBI Taxonomy" id="43305"/>
    <lineage>
        <taxon>Bacteria</taxon>
        <taxon>Bacillati</taxon>
        <taxon>Bacillota</taxon>
        <taxon>Clostridia</taxon>
        <taxon>Lachnospirales</taxon>
        <taxon>Lachnospiraceae</taxon>
        <taxon>Butyrivibrio</taxon>
    </lineage>
</organism>
<dbReference type="AlphaFoldDB" id="A0A1I5R3M1"/>
<feature type="modified residue" description="4-aspartylphosphate" evidence="3">
    <location>
        <position position="59"/>
    </location>
</feature>
<dbReference type="Proteomes" id="UP000182624">
    <property type="component" value="Unassembled WGS sequence"/>
</dbReference>
<protein>
    <recommendedName>
        <fullName evidence="1">Stage 0 sporulation protein A homolog</fullName>
    </recommendedName>
</protein>
<feature type="domain" description="Response regulatory" evidence="4">
    <location>
        <begin position="2"/>
        <end position="126"/>
    </location>
</feature>
<evidence type="ECO:0000313" key="6">
    <source>
        <dbReference type="Proteomes" id="UP000182624"/>
    </source>
</evidence>
<dbReference type="EMBL" id="FOXO01000003">
    <property type="protein sequence ID" value="SFP53154.1"/>
    <property type="molecule type" value="Genomic_DNA"/>
</dbReference>
<sequence length="247" mass="28218">MHIAVCDDNIADRKQTERLLGRQSDRFFKDFGERIYIDSYGNIDAFMQHPQMYHGLFIDMVSSDLDGCQIAKMLLADGVTNPIVLCSSSIDYRKRIAEEEINEPNIFFLDKPIKVADLTATMDEIKKWMGDPIQTLELRGQHGTIYAKGDDIICVIKKGAELFIHLADGRIQVVMDDIYNFYDQCAIFPQICPVSDTTLININHISKTAFMRVTMDNRNSYPISLTYINSIKQAKEICERLASEKQS</sequence>
<dbReference type="SUPFAM" id="SSF52172">
    <property type="entry name" value="CheY-like"/>
    <property type="match status" value="1"/>
</dbReference>
<keyword evidence="5" id="KW-0238">DNA-binding</keyword>
<evidence type="ECO:0000256" key="1">
    <source>
        <dbReference type="ARBA" id="ARBA00018672"/>
    </source>
</evidence>
<keyword evidence="6" id="KW-1185">Reference proteome</keyword>
<dbReference type="GO" id="GO:0000160">
    <property type="term" value="P:phosphorelay signal transduction system"/>
    <property type="evidence" value="ECO:0007669"/>
    <property type="project" value="InterPro"/>
</dbReference>
<comment type="function">
    <text evidence="2">May play the central regulatory role in sporulation. It may be an element of the effector pathway responsible for the activation of sporulation genes in response to nutritional stress. Spo0A may act in concert with spo0H (a sigma factor) to control the expression of some genes that are critical to the sporulation process.</text>
</comment>
<accession>A0A1I5R3M1</accession>
<name>A0A1I5R3M1_9FIRM</name>
<dbReference type="PROSITE" id="PS50110">
    <property type="entry name" value="RESPONSE_REGULATORY"/>
    <property type="match status" value="1"/>
</dbReference>
<evidence type="ECO:0000256" key="2">
    <source>
        <dbReference type="ARBA" id="ARBA00024867"/>
    </source>
</evidence>
<dbReference type="GO" id="GO:0003677">
    <property type="term" value="F:DNA binding"/>
    <property type="evidence" value="ECO:0007669"/>
    <property type="project" value="UniProtKB-KW"/>
</dbReference>
<proteinExistence type="predicted"/>
<evidence type="ECO:0000256" key="3">
    <source>
        <dbReference type="PROSITE-ProRule" id="PRU00169"/>
    </source>
</evidence>
<dbReference type="RefSeq" id="WP_074884158.1">
    <property type="nucleotide sequence ID" value="NZ_FOXO01000003.1"/>
</dbReference>
<reference evidence="6" key="1">
    <citation type="submission" date="2016-10" db="EMBL/GenBank/DDBJ databases">
        <authorList>
            <person name="Varghese N."/>
            <person name="Submissions S."/>
        </authorList>
    </citation>
    <scope>NUCLEOTIDE SEQUENCE [LARGE SCALE GENOMIC DNA]</scope>
    <source>
        <strain evidence="6">P18</strain>
    </source>
</reference>